<proteinExistence type="predicted"/>
<sequence length="705" mass="81549">MRIKEGQIFNLMDTNGRRNDVINALQGYLTILDDIQNEQKMNWASMPESLAQYEFYRQAIELSPEVFGKHGPYDKLAETLERNKDFATAVQTQDMEWIQKNSFMFQSLVKQFDLGIEDRARHYTSNLVKLGFTDEGREISPVGELLLDLKKLRKDDLETMLPIDGVNIVYLRQLMKLRLFDTEGERYYSPFNLAIFALLKRHRLSENEFSELVQGLSPYSDFSDIEQYVLNYREGDIVSGVSIDIPAEIHTNERVSETVFRDNYKNRKSNAGVDIYWVYYNLLFDYLENPSSATIDKLLTFFENNKAMLNKAFGCGQNIFTQKTGDRPTTIEFDKQYKKMFEGNLNIYIFKQFSLSKILDQIREYSDTTKRIFKATGIISFDNGFVELAYRELCACIFEEEIIKNRIAGSISEELHSYYDCYAEYEEGINSFYCDVTSLSQILEYYEEETKQVEDNIQKEFPGATIEEIPVIVADKRRKEFAEFIDKNYPAEKVKEILGLFSNRSNDKLIKDIVSPDATVPTIYEYVVGIAWYYFSGKRVDILSSYNLTLSANFEPLVHAGGGQGDIVIYEADKVIMLEATLMNASSQKRGEWEPVLRHSINLKVEEETANTGREVTSFFIADSFDYNTINIWKAVAAVPLQSSNDKDKFTDNVVIMPVNTDELSSLIDKSSEYDEIISKVHKLFEVDKINFDIEWREKFMGAII</sequence>
<dbReference type="AlphaFoldDB" id="A0AAP7APB5"/>
<dbReference type="Proteomes" id="UP000724058">
    <property type="component" value="Unassembled WGS sequence"/>
</dbReference>
<reference evidence="1" key="1">
    <citation type="journal article" date="2020" name="Cell Host Microbe">
        <title>Functional and Genomic Variation between Human-Derived Isolates of Lachnospiraceae Reveals Inter- and Intra-Species Diversity.</title>
        <authorList>
            <person name="Sorbara M.T."/>
            <person name="Littmann E.R."/>
            <person name="Fontana E."/>
            <person name="Moody T.U."/>
            <person name="Kohout C.E."/>
            <person name="Gjonbalaj M."/>
            <person name="Eaton V."/>
            <person name="Seok R."/>
            <person name="Leiner I.M."/>
            <person name="Pamer E.G."/>
        </authorList>
    </citation>
    <scope>NUCLEOTIDE SEQUENCE</scope>
    <source>
        <strain evidence="1">MSK.10.16</strain>
    </source>
</reference>
<dbReference type="GO" id="GO:0004519">
    <property type="term" value="F:endonuclease activity"/>
    <property type="evidence" value="ECO:0007669"/>
    <property type="project" value="UniProtKB-KW"/>
</dbReference>
<dbReference type="Pfam" id="PF09491">
    <property type="entry name" value="RE_AlwI"/>
    <property type="match status" value="1"/>
</dbReference>
<keyword evidence="1" id="KW-0255">Endonuclease</keyword>
<accession>A0AAP7APB5</accession>
<evidence type="ECO:0000313" key="1">
    <source>
        <dbReference type="EMBL" id="NSE56855.1"/>
    </source>
</evidence>
<dbReference type="Gene3D" id="3.40.91.50">
    <property type="match status" value="1"/>
</dbReference>
<dbReference type="EMBL" id="JAAIOD010000002">
    <property type="protein sequence ID" value="NSE56855.1"/>
    <property type="molecule type" value="Genomic_DNA"/>
</dbReference>
<protein>
    <submittedName>
        <fullName evidence="1">AlwI family type II restriction endonuclease</fullName>
    </submittedName>
</protein>
<organism evidence="1 2">
    <name type="scientific">Dorea longicatena</name>
    <dbReference type="NCBI Taxonomy" id="88431"/>
    <lineage>
        <taxon>Bacteria</taxon>
        <taxon>Bacillati</taxon>
        <taxon>Bacillota</taxon>
        <taxon>Clostridia</taxon>
        <taxon>Lachnospirales</taxon>
        <taxon>Lachnospiraceae</taxon>
        <taxon>Dorea</taxon>
    </lineage>
</organism>
<name>A0AAP7APB5_9FIRM</name>
<comment type="caution">
    <text evidence="1">The sequence shown here is derived from an EMBL/GenBank/DDBJ whole genome shotgun (WGS) entry which is preliminary data.</text>
</comment>
<reference evidence="1" key="2">
    <citation type="submission" date="2020-02" db="EMBL/GenBank/DDBJ databases">
        <authorList>
            <person name="Littmann E."/>
            <person name="Sorbara M."/>
        </authorList>
    </citation>
    <scope>NUCLEOTIDE SEQUENCE</scope>
    <source>
        <strain evidence="1">MSK.10.16</strain>
    </source>
</reference>
<keyword evidence="1" id="KW-0378">Hydrolase</keyword>
<gene>
    <name evidence="1" type="ORF">G4332_01730</name>
</gene>
<dbReference type="RefSeq" id="WP_173793201.1">
    <property type="nucleotide sequence ID" value="NZ_JAAIOC010000013.1"/>
</dbReference>
<keyword evidence="1" id="KW-0540">Nuclease</keyword>
<evidence type="ECO:0000313" key="2">
    <source>
        <dbReference type="Proteomes" id="UP000724058"/>
    </source>
</evidence>
<dbReference type="InterPro" id="IPR018573">
    <property type="entry name" value="Restrct_endonuc_II_AlwI"/>
</dbReference>